<keyword evidence="2" id="KW-0813">Transport</keyword>
<feature type="transmembrane region" description="Helical" evidence="7">
    <location>
        <begin position="156"/>
        <end position="174"/>
    </location>
</feature>
<sequence>MHRKLILIWSHAGQRLNSFALGESMSPSTAKVLALHRTTYLGALLFNAAAFALPAVYGTLSKIWVANIDPSLIVTTDVYTYIGVVAEVLNEGLPRAAWVITGDHASRSLAQRLQLTHTLILFQSILGLIMSIDFMAGAPTFAKGFVPIEVRDISITYIRISAFGALSSAIETAVSYATRALDKPDVPLIISSVKFGINIILDLLIISKAHAGIQLACNMASAIFGLAYFLWRNTLKFQKDNTLYILLRPGIATFIESAVRNALYLWPIATIVSMGLVYASTWSVFMTIRWGLAMIPVLALEQTSLAFVGHDWGVWHRSVGVQNLCPKLDRAAAVTIMRPAFVSLAITIVVKVPLCLIFTFVADITAMMWRNMGWCYIFYAIPRWYLWQSLASNFLYVLPWAIACQTAHLNENNAWTYRGLVFGGSLVFGFVDILVFDGLWLWTLMTGRMKLDVFRS</sequence>
<evidence type="ECO:0000256" key="3">
    <source>
        <dbReference type="ARBA" id="ARBA00022475"/>
    </source>
</evidence>
<dbReference type="AlphaFoldDB" id="A0AAE0HSU4"/>
<dbReference type="PANTHER" id="PTHR43549:SF2">
    <property type="entry name" value="MULTIDRUG RESISTANCE PROTEIN NORM-RELATED"/>
    <property type="match status" value="1"/>
</dbReference>
<evidence type="ECO:0000256" key="5">
    <source>
        <dbReference type="ARBA" id="ARBA00022989"/>
    </source>
</evidence>
<feature type="transmembrane region" description="Helical" evidence="7">
    <location>
        <begin position="384"/>
        <end position="403"/>
    </location>
</feature>
<keyword evidence="6 7" id="KW-0472">Membrane</keyword>
<feature type="transmembrane region" description="Helical" evidence="7">
    <location>
        <begin position="40"/>
        <end position="60"/>
    </location>
</feature>
<dbReference type="InterPro" id="IPR052031">
    <property type="entry name" value="Membrane_Transporter-Flippase"/>
</dbReference>
<evidence type="ECO:0000256" key="1">
    <source>
        <dbReference type="ARBA" id="ARBA00004651"/>
    </source>
</evidence>
<feature type="transmembrane region" description="Helical" evidence="7">
    <location>
        <begin position="265"/>
        <end position="285"/>
    </location>
</feature>
<dbReference type="PANTHER" id="PTHR43549">
    <property type="entry name" value="MULTIDRUG RESISTANCE PROTEIN YPNP-RELATED"/>
    <property type="match status" value="1"/>
</dbReference>
<comment type="caution">
    <text evidence="8">The sequence shown here is derived from an EMBL/GenBank/DDBJ whole genome shotgun (WGS) entry which is preliminary data.</text>
</comment>
<comment type="subcellular location">
    <subcellularLocation>
        <location evidence="1">Cell membrane</location>
        <topology evidence="1">Multi-pass membrane protein</topology>
    </subcellularLocation>
</comment>
<evidence type="ECO:0008006" key="10">
    <source>
        <dbReference type="Google" id="ProtNLM"/>
    </source>
</evidence>
<dbReference type="Proteomes" id="UP001283341">
    <property type="component" value="Unassembled WGS sequence"/>
</dbReference>
<feature type="transmembrane region" description="Helical" evidence="7">
    <location>
        <begin position="415"/>
        <end position="442"/>
    </location>
</feature>
<gene>
    <name evidence="8" type="ORF">B0H66DRAFT_578388</name>
</gene>
<evidence type="ECO:0000256" key="4">
    <source>
        <dbReference type="ARBA" id="ARBA00022692"/>
    </source>
</evidence>
<name>A0AAE0HSU4_9PEZI</name>
<keyword evidence="9" id="KW-1185">Reference proteome</keyword>
<protein>
    <recommendedName>
        <fullName evidence="10">Polysaccharide biosynthesis protein C-terminal domain-containing protein</fullName>
    </recommendedName>
</protein>
<keyword evidence="3" id="KW-1003">Cell membrane</keyword>
<accession>A0AAE0HSU4</accession>
<evidence type="ECO:0000256" key="6">
    <source>
        <dbReference type="ARBA" id="ARBA00023136"/>
    </source>
</evidence>
<feature type="transmembrane region" description="Helical" evidence="7">
    <location>
        <begin position="115"/>
        <end position="136"/>
    </location>
</feature>
<keyword evidence="4 7" id="KW-0812">Transmembrane</keyword>
<organism evidence="8 9">
    <name type="scientific">Apodospora peruviana</name>
    <dbReference type="NCBI Taxonomy" id="516989"/>
    <lineage>
        <taxon>Eukaryota</taxon>
        <taxon>Fungi</taxon>
        <taxon>Dikarya</taxon>
        <taxon>Ascomycota</taxon>
        <taxon>Pezizomycotina</taxon>
        <taxon>Sordariomycetes</taxon>
        <taxon>Sordariomycetidae</taxon>
        <taxon>Sordariales</taxon>
        <taxon>Lasiosphaeriaceae</taxon>
        <taxon>Apodospora</taxon>
    </lineage>
</organism>
<evidence type="ECO:0000313" key="9">
    <source>
        <dbReference type="Proteomes" id="UP001283341"/>
    </source>
</evidence>
<dbReference type="EMBL" id="JAUEDM010000009">
    <property type="protein sequence ID" value="KAK3312071.1"/>
    <property type="molecule type" value="Genomic_DNA"/>
</dbReference>
<keyword evidence="5 7" id="KW-1133">Transmembrane helix</keyword>
<feature type="transmembrane region" description="Helical" evidence="7">
    <location>
        <begin position="340"/>
        <end position="364"/>
    </location>
</feature>
<evidence type="ECO:0000313" key="8">
    <source>
        <dbReference type="EMBL" id="KAK3312071.1"/>
    </source>
</evidence>
<dbReference type="GO" id="GO:0005886">
    <property type="term" value="C:plasma membrane"/>
    <property type="evidence" value="ECO:0007669"/>
    <property type="project" value="UniProtKB-SubCell"/>
</dbReference>
<evidence type="ECO:0000256" key="2">
    <source>
        <dbReference type="ARBA" id="ARBA00022448"/>
    </source>
</evidence>
<proteinExistence type="predicted"/>
<reference evidence="8" key="2">
    <citation type="submission" date="2023-06" db="EMBL/GenBank/DDBJ databases">
        <authorList>
            <consortium name="Lawrence Berkeley National Laboratory"/>
            <person name="Haridas S."/>
            <person name="Hensen N."/>
            <person name="Bonometti L."/>
            <person name="Westerberg I."/>
            <person name="Brannstrom I.O."/>
            <person name="Guillou S."/>
            <person name="Cros-Aarteil S."/>
            <person name="Calhoun S."/>
            <person name="Kuo A."/>
            <person name="Mondo S."/>
            <person name="Pangilinan J."/>
            <person name="Riley R."/>
            <person name="Labutti K."/>
            <person name="Andreopoulos B."/>
            <person name="Lipzen A."/>
            <person name="Chen C."/>
            <person name="Yanf M."/>
            <person name="Daum C."/>
            <person name="Ng V."/>
            <person name="Clum A."/>
            <person name="Steindorff A."/>
            <person name="Ohm R."/>
            <person name="Martin F."/>
            <person name="Silar P."/>
            <person name="Natvig D."/>
            <person name="Lalanne C."/>
            <person name="Gautier V."/>
            <person name="Ament-Velasquez S.L."/>
            <person name="Kruys A."/>
            <person name="Hutchinson M.I."/>
            <person name="Powell A.J."/>
            <person name="Barry K."/>
            <person name="Miller A.N."/>
            <person name="Grigoriev I.V."/>
            <person name="Debuchy R."/>
            <person name="Gladieux P."/>
            <person name="Thoren M.H."/>
            <person name="Johannesson H."/>
        </authorList>
    </citation>
    <scope>NUCLEOTIDE SEQUENCE</scope>
    <source>
        <strain evidence="8">CBS 118394</strain>
    </source>
</reference>
<evidence type="ECO:0000256" key="7">
    <source>
        <dbReference type="SAM" id="Phobius"/>
    </source>
</evidence>
<reference evidence="8" key="1">
    <citation type="journal article" date="2023" name="Mol. Phylogenet. Evol.">
        <title>Genome-scale phylogeny and comparative genomics of the fungal order Sordariales.</title>
        <authorList>
            <person name="Hensen N."/>
            <person name="Bonometti L."/>
            <person name="Westerberg I."/>
            <person name="Brannstrom I.O."/>
            <person name="Guillou S."/>
            <person name="Cros-Aarteil S."/>
            <person name="Calhoun S."/>
            <person name="Haridas S."/>
            <person name="Kuo A."/>
            <person name="Mondo S."/>
            <person name="Pangilinan J."/>
            <person name="Riley R."/>
            <person name="LaButti K."/>
            <person name="Andreopoulos B."/>
            <person name="Lipzen A."/>
            <person name="Chen C."/>
            <person name="Yan M."/>
            <person name="Daum C."/>
            <person name="Ng V."/>
            <person name="Clum A."/>
            <person name="Steindorff A."/>
            <person name="Ohm R.A."/>
            <person name="Martin F."/>
            <person name="Silar P."/>
            <person name="Natvig D.O."/>
            <person name="Lalanne C."/>
            <person name="Gautier V."/>
            <person name="Ament-Velasquez S.L."/>
            <person name="Kruys A."/>
            <person name="Hutchinson M.I."/>
            <person name="Powell A.J."/>
            <person name="Barry K."/>
            <person name="Miller A.N."/>
            <person name="Grigoriev I.V."/>
            <person name="Debuchy R."/>
            <person name="Gladieux P."/>
            <person name="Hiltunen Thoren M."/>
            <person name="Johannesson H."/>
        </authorList>
    </citation>
    <scope>NUCLEOTIDE SEQUENCE</scope>
    <source>
        <strain evidence="8">CBS 118394</strain>
    </source>
</reference>
<feature type="transmembrane region" description="Helical" evidence="7">
    <location>
        <begin position="212"/>
        <end position="231"/>
    </location>
</feature>